<sequence>MEKHHPGWTTLPRRAPLVLFAAGLAAAGALGVWQHHDNTAFVQERLQTAAGQMADALRRRMQTYEYGLLATRSAITTANDTMGAVTRHQFQRYGLSLDMPRQFPGARGFIFIRRVPADQEDAFVQQMRDEGLPYFQLRQLQPHAGERFVVQYVEPLKGNAPALGLDIASDPPRRDTALAALRSGEPRLTPPITLPQAPDHAGRSFALLAPLYRGVLPPEPALRDAQTIGWAAVTLVADEVLQDFDMADGSLTLALSDATPPQAPRRFHTAPGWTEPPAGALVARVPLELYGRRWLVEVQPQPPFVARLHLREPLALAAAVTAVAALLARLLAGAQRAAQRERVILEERARMAAVVESSHDAIVGHRLDDTISSWNPAAERLLGWHEGEVLGRALMELTVPPWLREQAQQVNERIRRGEDVPPFETLRLDRDGHLVDVSLSVAPVRDTQGQVGGAATTLRDLRAQRAAQARIVELNVTLEAQVQQRTDELRAILASAGSAIIGTDLAGRITTFNPAAELMLGVSAALALGRSILDFYDREELRENAWQFPQVVHDNAHQLPAWFQAALRRRDRPAPVPGLRSEWTYVRADGTRFPGLLNVSLLRDARERAVGFLTLIADLTERKAMEEALRRRTAELEALAARERAILAGAGSAIVVTDAADRITLFNAAAERLTGRGQAQALGQPATALLFDPEELRERHRALQDAFGRALEPGEVFMARTRGAEGGVWQLLRADGTRVPVLLEVRTLRDGRSHGGGLIYVAVDLSERQRLEQQLKQRTEQAEAASRAKSAFLANMSHEIRTPLNAVIGLSHLLQQMPLEGRQREFVGHIGAAGEQLLALVNDVLDLSKIEAGEMTLEQ</sequence>
<organism evidence="15 16">
    <name type="scientific">Azohydromonas caseinilytica</name>
    <dbReference type="NCBI Taxonomy" id="2728836"/>
    <lineage>
        <taxon>Bacteria</taxon>
        <taxon>Pseudomonadati</taxon>
        <taxon>Pseudomonadota</taxon>
        <taxon>Betaproteobacteria</taxon>
        <taxon>Burkholderiales</taxon>
        <taxon>Sphaerotilaceae</taxon>
        <taxon>Azohydromonas</taxon>
    </lineage>
</organism>
<evidence type="ECO:0000256" key="11">
    <source>
        <dbReference type="ARBA" id="ARBA00023136"/>
    </source>
</evidence>
<dbReference type="Pfam" id="PF00989">
    <property type="entry name" value="PAS"/>
    <property type="match status" value="3"/>
</dbReference>
<evidence type="ECO:0000256" key="9">
    <source>
        <dbReference type="ARBA" id="ARBA00022989"/>
    </source>
</evidence>
<evidence type="ECO:0000256" key="6">
    <source>
        <dbReference type="ARBA" id="ARBA00022741"/>
    </source>
</evidence>
<evidence type="ECO:0000256" key="2">
    <source>
        <dbReference type="ARBA" id="ARBA00004370"/>
    </source>
</evidence>
<dbReference type="InterPro" id="IPR003661">
    <property type="entry name" value="HisK_dim/P_dom"/>
</dbReference>
<feature type="domain" description="CHASE" evidence="14">
    <location>
        <begin position="81"/>
        <end position="244"/>
    </location>
</feature>
<feature type="domain" description="PAC" evidence="13">
    <location>
        <begin position="421"/>
        <end position="473"/>
    </location>
</feature>
<dbReference type="AlphaFoldDB" id="A0A848F9I5"/>
<dbReference type="InterPro" id="IPR013767">
    <property type="entry name" value="PAS_fold"/>
</dbReference>
<dbReference type="PROSITE" id="PS50839">
    <property type="entry name" value="CHASE"/>
    <property type="match status" value="1"/>
</dbReference>
<dbReference type="FunFam" id="1.10.287.130:FF:000038">
    <property type="entry name" value="Sensory transduction histidine kinase"/>
    <property type="match status" value="1"/>
</dbReference>
<name>A0A848F9I5_9BURK</name>
<dbReference type="InterPro" id="IPR035965">
    <property type="entry name" value="PAS-like_dom_sf"/>
</dbReference>
<dbReference type="SMART" id="SM00091">
    <property type="entry name" value="PAS"/>
    <property type="match status" value="3"/>
</dbReference>
<dbReference type="RefSeq" id="WP_169160810.1">
    <property type="nucleotide sequence ID" value="NZ_JABBFW010000007.1"/>
</dbReference>
<keyword evidence="9" id="KW-1133">Transmembrane helix</keyword>
<dbReference type="PROSITE" id="PS50113">
    <property type="entry name" value="PAC"/>
    <property type="match status" value="3"/>
</dbReference>
<accession>A0A848F9I5</accession>
<dbReference type="PROSITE" id="PS50112">
    <property type="entry name" value="PAS"/>
    <property type="match status" value="3"/>
</dbReference>
<dbReference type="PANTHER" id="PTHR44757">
    <property type="entry name" value="DIGUANYLATE CYCLASE DGCP"/>
    <property type="match status" value="1"/>
</dbReference>
<keyword evidence="8" id="KW-0067">ATP-binding</keyword>
<dbReference type="CDD" id="cd00130">
    <property type="entry name" value="PAS"/>
    <property type="match status" value="3"/>
</dbReference>
<dbReference type="GO" id="GO:0005524">
    <property type="term" value="F:ATP binding"/>
    <property type="evidence" value="ECO:0007669"/>
    <property type="project" value="UniProtKB-KW"/>
</dbReference>
<dbReference type="CDD" id="cd00082">
    <property type="entry name" value="HisKA"/>
    <property type="match status" value="1"/>
</dbReference>
<evidence type="ECO:0000256" key="8">
    <source>
        <dbReference type="ARBA" id="ARBA00022840"/>
    </source>
</evidence>
<dbReference type="EMBL" id="JABBFW010000007">
    <property type="protein sequence ID" value="NML15918.1"/>
    <property type="molecule type" value="Genomic_DNA"/>
</dbReference>
<dbReference type="InterPro" id="IPR000700">
    <property type="entry name" value="PAS-assoc_C"/>
</dbReference>
<dbReference type="SUPFAM" id="SSF55785">
    <property type="entry name" value="PYP-like sensor domain (PAS domain)"/>
    <property type="match status" value="3"/>
</dbReference>
<dbReference type="Proteomes" id="UP000574067">
    <property type="component" value="Unassembled WGS sequence"/>
</dbReference>
<dbReference type="Gene3D" id="3.30.450.20">
    <property type="entry name" value="PAS domain"/>
    <property type="match status" value="3"/>
</dbReference>
<reference evidence="15 16" key="1">
    <citation type="submission" date="2020-04" db="EMBL/GenBank/DDBJ databases">
        <title>Azohydromonas sp. isolated from soil.</title>
        <authorList>
            <person name="Dahal R.H."/>
        </authorList>
    </citation>
    <scope>NUCLEOTIDE SEQUENCE [LARGE SCALE GENOMIC DNA]</scope>
    <source>
        <strain evidence="15 16">G-1-1-14</strain>
    </source>
</reference>
<keyword evidence="10" id="KW-0902">Two-component regulatory system</keyword>
<dbReference type="SUPFAM" id="SSF47384">
    <property type="entry name" value="Homodimeric domain of signal transducing histidine kinase"/>
    <property type="match status" value="1"/>
</dbReference>
<dbReference type="InterPro" id="IPR052155">
    <property type="entry name" value="Biofilm_reg_signaling"/>
</dbReference>
<evidence type="ECO:0000259" key="14">
    <source>
        <dbReference type="PROSITE" id="PS50839"/>
    </source>
</evidence>
<dbReference type="InterPro" id="IPR036097">
    <property type="entry name" value="HisK_dim/P_sf"/>
</dbReference>
<keyword evidence="11" id="KW-0472">Membrane</keyword>
<feature type="domain" description="PAC" evidence="13">
    <location>
        <begin position="579"/>
        <end position="631"/>
    </location>
</feature>
<dbReference type="Gene3D" id="3.30.450.350">
    <property type="entry name" value="CHASE domain"/>
    <property type="match status" value="1"/>
</dbReference>
<evidence type="ECO:0000259" key="13">
    <source>
        <dbReference type="PROSITE" id="PS50113"/>
    </source>
</evidence>
<dbReference type="PANTHER" id="PTHR44757:SF2">
    <property type="entry name" value="BIOFILM ARCHITECTURE MAINTENANCE PROTEIN MBAA"/>
    <property type="match status" value="1"/>
</dbReference>
<evidence type="ECO:0000256" key="4">
    <source>
        <dbReference type="ARBA" id="ARBA00022679"/>
    </source>
</evidence>
<proteinExistence type="predicted"/>
<keyword evidence="6" id="KW-0547">Nucleotide-binding</keyword>
<protein>
    <recommendedName>
        <fullName evidence="3">histidine kinase</fullName>
        <ecNumber evidence="3">2.7.13.3</ecNumber>
    </recommendedName>
</protein>
<feature type="non-terminal residue" evidence="15">
    <location>
        <position position="859"/>
    </location>
</feature>
<comment type="subcellular location">
    <subcellularLocation>
        <location evidence="2">Membrane</location>
    </subcellularLocation>
</comment>
<evidence type="ECO:0000256" key="1">
    <source>
        <dbReference type="ARBA" id="ARBA00000085"/>
    </source>
</evidence>
<dbReference type="Gene3D" id="1.10.287.130">
    <property type="match status" value="1"/>
</dbReference>
<dbReference type="SMART" id="SM00086">
    <property type="entry name" value="PAC"/>
    <property type="match status" value="3"/>
</dbReference>
<evidence type="ECO:0000313" key="16">
    <source>
        <dbReference type="Proteomes" id="UP000574067"/>
    </source>
</evidence>
<evidence type="ECO:0000256" key="10">
    <source>
        <dbReference type="ARBA" id="ARBA00023012"/>
    </source>
</evidence>
<feature type="domain" description="PAS" evidence="12">
    <location>
        <begin position="639"/>
        <end position="710"/>
    </location>
</feature>
<comment type="caution">
    <text evidence="15">The sequence shown here is derived from an EMBL/GenBank/DDBJ whole genome shotgun (WGS) entry which is preliminary data.</text>
</comment>
<dbReference type="GO" id="GO:0000155">
    <property type="term" value="F:phosphorelay sensor kinase activity"/>
    <property type="evidence" value="ECO:0007669"/>
    <property type="project" value="InterPro"/>
</dbReference>
<evidence type="ECO:0000256" key="7">
    <source>
        <dbReference type="ARBA" id="ARBA00022777"/>
    </source>
</evidence>
<dbReference type="Pfam" id="PF00512">
    <property type="entry name" value="HisKA"/>
    <property type="match status" value="1"/>
</dbReference>
<feature type="domain" description="PAS" evidence="12">
    <location>
        <begin position="347"/>
        <end position="417"/>
    </location>
</feature>
<dbReference type="GO" id="GO:0016020">
    <property type="term" value="C:membrane"/>
    <property type="evidence" value="ECO:0007669"/>
    <property type="project" value="UniProtKB-SubCell"/>
</dbReference>
<dbReference type="SMART" id="SM00388">
    <property type="entry name" value="HisKA"/>
    <property type="match status" value="1"/>
</dbReference>
<dbReference type="Pfam" id="PF03924">
    <property type="entry name" value="CHASE"/>
    <property type="match status" value="1"/>
</dbReference>
<comment type="catalytic activity">
    <reaction evidence="1">
        <text>ATP + protein L-histidine = ADP + protein N-phospho-L-histidine.</text>
        <dbReference type="EC" id="2.7.13.3"/>
    </reaction>
</comment>
<gene>
    <name evidence="15" type="ORF">HHL10_13140</name>
</gene>
<dbReference type="InterPro" id="IPR006189">
    <property type="entry name" value="CHASE_dom"/>
</dbReference>
<dbReference type="InterPro" id="IPR000014">
    <property type="entry name" value="PAS"/>
</dbReference>
<keyword evidence="4" id="KW-0808">Transferase</keyword>
<feature type="domain" description="PAS" evidence="12">
    <location>
        <begin position="485"/>
        <end position="555"/>
    </location>
</feature>
<dbReference type="SMART" id="SM01079">
    <property type="entry name" value="CHASE"/>
    <property type="match status" value="1"/>
</dbReference>
<keyword evidence="16" id="KW-1185">Reference proteome</keyword>
<evidence type="ECO:0000256" key="5">
    <source>
        <dbReference type="ARBA" id="ARBA00022692"/>
    </source>
</evidence>
<evidence type="ECO:0000259" key="12">
    <source>
        <dbReference type="PROSITE" id="PS50112"/>
    </source>
</evidence>
<dbReference type="InterPro" id="IPR042240">
    <property type="entry name" value="CHASE_sf"/>
</dbReference>
<dbReference type="InterPro" id="IPR001610">
    <property type="entry name" value="PAC"/>
</dbReference>
<dbReference type="NCBIfam" id="TIGR00229">
    <property type="entry name" value="sensory_box"/>
    <property type="match status" value="4"/>
</dbReference>
<evidence type="ECO:0000256" key="3">
    <source>
        <dbReference type="ARBA" id="ARBA00012438"/>
    </source>
</evidence>
<keyword evidence="5" id="KW-0812">Transmembrane</keyword>
<dbReference type="EC" id="2.7.13.3" evidence="3"/>
<feature type="domain" description="PAC" evidence="13">
    <location>
        <begin position="725"/>
        <end position="777"/>
    </location>
</feature>
<evidence type="ECO:0000313" key="15">
    <source>
        <dbReference type="EMBL" id="NML15918.1"/>
    </source>
</evidence>
<keyword evidence="7" id="KW-0418">Kinase</keyword>
<dbReference type="GO" id="GO:0006355">
    <property type="term" value="P:regulation of DNA-templated transcription"/>
    <property type="evidence" value="ECO:0007669"/>
    <property type="project" value="InterPro"/>
</dbReference>